<dbReference type="InterPro" id="IPR029046">
    <property type="entry name" value="LolA/LolB/LppX"/>
</dbReference>
<gene>
    <name evidence="2" type="ORF">MINT15_03350</name>
</gene>
<reference evidence="2 3" key="1">
    <citation type="submission" date="2014-10" db="EMBL/GenBank/DDBJ databases">
        <title>Genome sequence of Micropolyspora internatus JCM3315.</title>
        <authorList>
            <person name="Shin S.-K."/>
            <person name="Yi H."/>
        </authorList>
    </citation>
    <scope>NUCLEOTIDE SEQUENCE [LARGE SCALE GENOMIC DNA]</scope>
    <source>
        <strain evidence="2 3">JCM 3315</strain>
    </source>
</reference>
<sequence length="294" mass="31153">MRTSVLAAGGVALALVLSACGGDGDSKDSALPGGDNGANSGAVFSDISQLVASAQEQTNKSQSSSFTMEMDMGGMRMQAQGEGVYAGANTQMFMTMQMDMPELQGMGMDNMNVEMILDGQTMYMKMPSDLNPDPSKPWVKMSMGEAMGSQNFDQMAQQSDPTKMLEQLQQAGGEITGTEQTTLDGQNVTRYTIELDLSKAGDMVGDPSIASAIPEGTMIPLELYLNGENLPVRVEMNMDEFIQSAGVPGLDSAKMVMTYSDWGKPVNIQAPPADQVTDMGSMGAELEPGLTPGF</sequence>
<dbReference type="SUPFAM" id="SSF89392">
    <property type="entry name" value="Prokaryotic lipoproteins and lipoprotein localization factors"/>
    <property type="match status" value="1"/>
</dbReference>
<comment type="caution">
    <text evidence="2">The sequence shown here is derived from an EMBL/GenBank/DDBJ whole genome shotgun (WGS) entry which is preliminary data.</text>
</comment>
<evidence type="ECO:0000313" key="2">
    <source>
        <dbReference type="EMBL" id="KHF46034.1"/>
    </source>
</evidence>
<dbReference type="AlphaFoldDB" id="A0A837DI65"/>
<evidence type="ECO:0000313" key="3">
    <source>
        <dbReference type="Proteomes" id="UP000030848"/>
    </source>
</evidence>
<evidence type="ECO:0008006" key="4">
    <source>
        <dbReference type="Google" id="ProtNLM"/>
    </source>
</evidence>
<name>A0A837DI65_9PSEU</name>
<dbReference type="Proteomes" id="UP000030848">
    <property type="component" value="Unassembled WGS sequence"/>
</dbReference>
<dbReference type="OrthoDB" id="3427828at2"/>
<accession>A0A837DI65</accession>
<keyword evidence="1" id="KW-0732">Signal</keyword>
<dbReference type="Gene3D" id="2.50.20.20">
    <property type="match status" value="1"/>
</dbReference>
<dbReference type="EMBL" id="JRZE01000001">
    <property type="protein sequence ID" value="KHF46034.1"/>
    <property type="molecule type" value="Genomic_DNA"/>
</dbReference>
<feature type="chain" id="PRO_5039568789" description="Lipoprotein" evidence="1">
    <location>
        <begin position="22"/>
        <end position="294"/>
    </location>
</feature>
<evidence type="ECO:0000256" key="1">
    <source>
        <dbReference type="SAM" id="SignalP"/>
    </source>
</evidence>
<organism evidence="2 3">
    <name type="scientific">Saccharomonospora viridis</name>
    <dbReference type="NCBI Taxonomy" id="1852"/>
    <lineage>
        <taxon>Bacteria</taxon>
        <taxon>Bacillati</taxon>
        <taxon>Actinomycetota</taxon>
        <taxon>Actinomycetes</taxon>
        <taxon>Pseudonocardiales</taxon>
        <taxon>Pseudonocardiaceae</taxon>
        <taxon>Saccharomonospora</taxon>
    </lineage>
</organism>
<feature type="signal peptide" evidence="1">
    <location>
        <begin position="1"/>
        <end position="21"/>
    </location>
</feature>
<dbReference type="PROSITE" id="PS51257">
    <property type="entry name" value="PROKAR_LIPOPROTEIN"/>
    <property type="match status" value="1"/>
</dbReference>
<protein>
    <recommendedName>
        <fullName evidence="4">Lipoprotein</fullName>
    </recommendedName>
</protein>
<proteinExistence type="predicted"/>
<dbReference type="RefSeq" id="WP_015787366.1">
    <property type="nucleotide sequence ID" value="NZ_CALJZO010000062.1"/>
</dbReference>